<dbReference type="GO" id="GO:0016788">
    <property type="term" value="F:hydrolase activity, acting on ester bonds"/>
    <property type="evidence" value="ECO:0007669"/>
    <property type="project" value="UniProtKB-ARBA"/>
</dbReference>
<keyword evidence="2" id="KW-0378">Hydrolase</keyword>
<feature type="transmembrane region" description="Helical" evidence="1">
    <location>
        <begin position="440"/>
        <end position="464"/>
    </location>
</feature>
<keyword evidence="3" id="KW-1185">Reference proteome</keyword>
<dbReference type="EMBL" id="JAGISH010000003">
    <property type="protein sequence ID" value="MBP0482218.1"/>
    <property type="molecule type" value="Genomic_DNA"/>
</dbReference>
<evidence type="ECO:0000313" key="2">
    <source>
        <dbReference type="EMBL" id="MBP0482218.1"/>
    </source>
</evidence>
<comment type="caution">
    <text evidence="2">The sequence shown here is derived from an EMBL/GenBank/DDBJ whole genome shotgun (WGS) entry which is preliminary data.</text>
</comment>
<dbReference type="CDD" id="cd00229">
    <property type="entry name" value="SGNH_hydrolase"/>
    <property type="match status" value="1"/>
</dbReference>
<reference evidence="2" key="1">
    <citation type="submission" date="2021-03" db="EMBL/GenBank/DDBJ databases">
        <title>Sagittula salina sp. nov. strain M10.9X isolated from the marine waste.</title>
        <authorList>
            <person name="Satari L."/>
            <person name="Molina-Menor E."/>
            <person name="Vidal-Verdu A."/>
            <person name="Pascual J."/>
            <person name="Pereto J."/>
            <person name="Porcar M."/>
        </authorList>
    </citation>
    <scope>NUCLEOTIDE SEQUENCE</scope>
    <source>
        <strain evidence="2">M10.9X</strain>
    </source>
</reference>
<dbReference type="Proteomes" id="UP000675940">
    <property type="component" value="Unassembled WGS sequence"/>
</dbReference>
<keyword evidence="1" id="KW-0812">Transmembrane</keyword>
<name>A0A940MME3_9RHOB</name>
<organism evidence="2 3">
    <name type="scientific">Sagittula salina</name>
    <dbReference type="NCBI Taxonomy" id="2820268"/>
    <lineage>
        <taxon>Bacteria</taxon>
        <taxon>Pseudomonadati</taxon>
        <taxon>Pseudomonadota</taxon>
        <taxon>Alphaproteobacteria</taxon>
        <taxon>Rhodobacterales</taxon>
        <taxon>Roseobacteraceae</taxon>
        <taxon>Sagittula</taxon>
    </lineage>
</organism>
<dbReference type="RefSeq" id="WP_209360080.1">
    <property type="nucleotide sequence ID" value="NZ_JAGISH010000003.1"/>
</dbReference>
<gene>
    <name evidence="2" type="ORF">J5474_06905</name>
</gene>
<keyword evidence="1" id="KW-1133">Transmembrane helix</keyword>
<accession>A0A940MME3</accession>
<dbReference type="Gene3D" id="3.40.50.1110">
    <property type="entry name" value="SGNH hydrolase"/>
    <property type="match status" value="1"/>
</dbReference>
<dbReference type="AlphaFoldDB" id="A0A940MME3"/>
<sequence length="487" mass="51851">MAEIPTPITESELRRRLMDPSVPDSEIAPYLMEDTRGSRGFDPVIVPNPALVTPSMEEGAVLMSSANRIARWRRDVQYKAKLRTWDGPKLVSEGDSWFQYPILLSDVIDHLGAHYAIRSLGAAGDLVADIVAQDELIATVAAERPDGVLISGGGNDLLGEGRLVRSLRPYDPALGVDDYLTQGFETALHAVITDYRGLLHRLVRGFPGLPVLIHGYDHAIPARGKWLGRPMQTLGILAPGLQRALVARMVDRFYDALTALVDEPGMAGQVGLVDCRSVVKQWHDELHPTSDSYARVAGKFREALRLRGSALEGLRGSALEGMPGAAPGSAGPAGLEAAAQAAAEMAATMTDAALEAEIGRRALLTSAEPERALPMAAIAPLEFGALEGVGDTFRDTGQRILRRLNRELHGLMCGAAAADKAEREALAKALGLGDAAVAAALVQLLVVSFGLSPAVAAVVAAVMIRRLIRPTLEEICAVWGDSLTPVS</sequence>
<evidence type="ECO:0000256" key="1">
    <source>
        <dbReference type="SAM" id="Phobius"/>
    </source>
</evidence>
<keyword evidence="1" id="KW-0472">Membrane</keyword>
<evidence type="ECO:0000313" key="3">
    <source>
        <dbReference type="Proteomes" id="UP000675940"/>
    </source>
</evidence>
<dbReference type="InterPro" id="IPR036514">
    <property type="entry name" value="SGNH_hydro_sf"/>
</dbReference>
<protein>
    <submittedName>
        <fullName evidence="2">SGNH/GDSL hydrolase family protein</fullName>
    </submittedName>
</protein>
<proteinExistence type="predicted"/>
<dbReference type="SUPFAM" id="SSF52266">
    <property type="entry name" value="SGNH hydrolase"/>
    <property type="match status" value="1"/>
</dbReference>